<keyword evidence="3" id="KW-1185">Reference proteome</keyword>
<accession>A0A7V7QIA3</accession>
<reference evidence="2 3" key="2">
    <citation type="submission" date="2020-02" db="EMBL/GenBank/DDBJ databases">
        <title>Candidatus Galacturonibacter soehngenii shows hetero-acetogenic catabolism of galacturonic acid but lacks a canonical carbon monoxide dehydrogenase/acetyl-CoA synthase complex.</title>
        <authorList>
            <person name="Diender M."/>
            <person name="Stouten G.R."/>
            <person name="Petersen J.F."/>
            <person name="Nielsen P.H."/>
            <person name="Dueholm M.S."/>
            <person name="Pronk J.T."/>
            <person name="Van Loosdrecht M.C.M."/>
        </authorList>
    </citation>
    <scope>NUCLEOTIDE SEQUENCE [LARGE SCALE GENOMIC DNA]</scope>
    <source>
        <strain evidence="2">GalUA</strain>
    </source>
</reference>
<protein>
    <submittedName>
        <fullName evidence="2">Uncharacterized protein</fullName>
    </submittedName>
</protein>
<keyword evidence="1" id="KW-0472">Membrane</keyword>
<sequence length="131" mass="13560">MEMTYDGKLVMPSGCALMSEEEMTYVEGGLTITRNVFRYVVGAAITAGVTALGGGISVAGLRTVLGSMALRKALVKSIVKGIGVLGIKVGNAMASKFMTGLAVCVGGDFVGTLFDKYVDGLDGKADGKWRV</sequence>
<proteinExistence type="predicted"/>
<evidence type="ECO:0000256" key="1">
    <source>
        <dbReference type="SAM" id="Phobius"/>
    </source>
</evidence>
<dbReference type="EMBL" id="WAGX01000007">
    <property type="protein sequence ID" value="KAB1435910.1"/>
    <property type="molecule type" value="Genomic_DNA"/>
</dbReference>
<organism evidence="2 3">
    <name type="scientific">Candidatus Galacturonatibacter soehngenii</name>
    <dbReference type="NCBI Taxonomy" id="2307010"/>
    <lineage>
        <taxon>Bacteria</taxon>
        <taxon>Bacillati</taxon>
        <taxon>Bacillota</taxon>
        <taxon>Clostridia</taxon>
        <taxon>Lachnospirales</taxon>
        <taxon>Lachnospiraceae</taxon>
        <taxon>Candidatus Galacturonatibacter</taxon>
    </lineage>
</organism>
<keyword evidence="1" id="KW-1133">Transmembrane helix</keyword>
<dbReference type="AlphaFoldDB" id="A0A7V7QIA3"/>
<comment type="caution">
    <text evidence="2">The sequence shown here is derived from an EMBL/GenBank/DDBJ whole genome shotgun (WGS) entry which is preliminary data.</text>
</comment>
<gene>
    <name evidence="2" type="ORF">F7O84_16170</name>
</gene>
<evidence type="ECO:0000313" key="3">
    <source>
        <dbReference type="Proteomes" id="UP000461768"/>
    </source>
</evidence>
<dbReference type="RefSeq" id="WP_151147641.1">
    <property type="nucleotide sequence ID" value="NZ_WAGX01000007.1"/>
</dbReference>
<keyword evidence="1" id="KW-0812">Transmembrane</keyword>
<feature type="transmembrane region" description="Helical" evidence="1">
    <location>
        <begin position="36"/>
        <end position="61"/>
    </location>
</feature>
<evidence type="ECO:0000313" key="2">
    <source>
        <dbReference type="EMBL" id="KAB1435910.1"/>
    </source>
</evidence>
<reference evidence="2 3" key="1">
    <citation type="submission" date="2019-09" db="EMBL/GenBank/DDBJ databases">
        <authorList>
            <person name="Valk L.C."/>
        </authorList>
    </citation>
    <scope>NUCLEOTIDE SEQUENCE [LARGE SCALE GENOMIC DNA]</scope>
    <source>
        <strain evidence="2">GalUA</strain>
    </source>
</reference>
<dbReference type="Proteomes" id="UP000461768">
    <property type="component" value="Unassembled WGS sequence"/>
</dbReference>
<name>A0A7V7QIA3_9FIRM</name>
<dbReference type="OrthoDB" id="2068326at2"/>